<organism evidence="2 3">
    <name type="scientific">Fusarium flagelliforme</name>
    <dbReference type="NCBI Taxonomy" id="2675880"/>
    <lineage>
        <taxon>Eukaryota</taxon>
        <taxon>Fungi</taxon>
        <taxon>Dikarya</taxon>
        <taxon>Ascomycota</taxon>
        <taxon>Pezizomycotina</taxon>
        <taxon>Sordariomycetes</taxon>
        <taxon>Hypocreomycetidae</taxon>
        <taxon>Hypocreales</taxon>
        <taxon>Nectriaceae</taxon>
        <taxon>Fusarium</taxon>
        <taxon>Fusarium incarnatum-equiseti species complex</taxon>
    </lineage>
</organism>
<dbReference type="EMBL" id="PXXK01000136">
    <property type="protein sequence ID" value="RFN50462.1"/>
    <property type="molecule type" value="Genomic_DNA"/>
</dbReference>
<evidence type="ECO:0000256" key="1">
    <source>
        <dbReference type="SAM" id="MobiDB-lite"/>
    </source>
</evidence>
<name>A0A395MRB2_9HYPO</name>
<evidence type="ECO:0000313" key="3">
    <source>
        <dbReference type="Proteomes" id="UP000265631"/>
    </source>
</evidence>
<protein>
    <submittedName>
        <fullName evidence="2">Uncharacterized protein</fullName>
    </submittedName>
</protein>
<feature type="region of interest" description="Disordered" evidence="1">
    <location>
        <begin position="63"/>
        <end position="95"/>
    </location>
</feature>
<gene>
    <name evidence="2" type="ORF">FIE12Z_5225</name>
</gene>
<reference evidence="2 3" key="1">
    <citation type="journal article" date="2018" name="PLoS Pathog.">
        <title>Evolution of structural diversity of trichothecenes, a family of toxins produced by plant pathogenic and entomopathogenic fungi.</title>
        <authorList>
            <person name="Proctor R.H."/>
            <person name="McCormick S.P."/>
            <person name="Kim H.S."/>
            <person name="Cardoza R.E."/>
            <person name="Stanley A.M."/>
            <person name="Lindo L."/>
            <person name="Kelly A."/>
            <person name="Brown D.W."/>
            <person name="Lee T."/>
            <person name="Vaughan M.M."/>
            <person name="Alexander N.J."/>
            <person name="Busman M."/>
            <person name="Gutierrez S."/>
        </authorList>
    </citation>
    <scope>NUCLEOTIDE SEQUENCE [LARGE SCALE GENOMIC DNA]</scope>
    <source>
        <strain evidence="2 3">NRRL 13405</strain>
    </source>
</reference>
<sequence>MSSEEEPNPWVQRPSGTNRTDARAPIDQEDFMDMKSDLKGLYMVIAEAQKEAEALRQRVEDLEASGHPCTRPPSSYYGGLSTGRVLPDPPVPEPDSALARQLAEIQARIDRSLRARGLRYLEKALTIKRLLNRET</sequence>
<comment type="caution">
    <text evidence="2">The sequence shown here is derived from an EMBL/GenBank/DDBJ whole genome shotgun (WGS) entry which is preliminary data.</text>
</comment>
<dbReference type="Proteomes" id="UP000265631">
    <property type="component" value="Unassembled WGS sequence"/>
</dbReference>
<dbReference type="AlphaFoldDB" id="A0A395MRB2"/>
<feature type="non-terminal residue" evidence="2">
    <location>
        <position position="135"/>
    </location>
</feature>
<evidence type="ECO:0000313" key="2">
    <source>
        <dbReference type="EMBL" id="RFN50462.1"/>
    </source>
</evidence>
<proteinExistence type="predicted"/>
<keyword evidence="3" id="KW-1185">Reference proteome</keyword>
<feature type="region of interest" description="Disordered" evidence="1">
    <location>
        <begin position="1"/>
        <end position="28"/>
    </location>
</feature>
<accession>A0A395MRB2</accession>